<comment type="similarity">
    <text evidence="2">Belongs to the PilY1 family.</text>
</comment>
<keyword evidence="7" id="KW-0732">Signal</keyword>
<dbReference type="InterPro" id="IPR008707">
    <property type="entry name" value="B-propeller_PilY1"/>
</dbReference>
<dbReference type="GO" id="GO:0009289">
    <property type="term" value="C:pilus"/>
    <property type="evidence" value="ECO:0007669"/>
    <property type="project" value="UniProtKB-SubCell"/>
</dbReference>
<dbReference type="GO" id="GO:0046872">
    <property type="term" value="F:metal ion binding"/>
    <property type="evidence" value="ECO:0007669"/>
    <property type="project" value="UniProtKB-KW"/>
</dbReference>
<keyword evidence="3" id="KW-1029">Fimbrium biogenesis</keyword>
<reference evidence="10" key="1">
    <citation type="submission" date="2006-01" db="EMBL/GenBank/DDBJ databases">
        <title>Genome of the cyst-dividing bacterium Ramlibacter tataouinensis.</title>
        <authorList>
            <person name="Barakat M."/>
            <person name="Ortet P."/>
            <person name="De Luca G."/>
            <person name="Jourlin-Castelli C."/>
            <person name="Ansaldi M."/>
            <person name="Py B."/>
            <person name="Fichant G."/>
            <person name="Coutinho P."/>
            <person name="Voulhoux R."/>
            <person name="Bastien O."/>
            <person name="Roy S."/>
            <person name="Marechal E."/>
            <person name="Henrissat B."/>
            <person name="Quentin Y."/>
            <person name="Noirot P."/>
            <person name="Filloux A."/>
            <person name="Mejean V."/>
            <person name="DuBow M."/>
            <person name="Barras F."/>
            <person name="Heulin T."/>
        </authorList>
    </citation>
    <scope>NUCLEOTIDE SEQUENCE [LARGE SCALE GENOMIC DNA]</scope>
    <source>
        <strain evidence="10">ATCC BAA-407 / DSM 14655 / LMG 21543 / TTB310</strain>
    </source>
</reference>
<keyword evidence="4" id="KW-0479">Metal-binding</keyword>
<dbReference type="EMBL" id="CP000245">
    <property type="protein sequence ID" value="AEG92319.1"/>
    <property type="molecule type" value="Genomic_DNA"/>
</dbReference>
<evidence type="ECO:0000256" key="6">
    <source>
        <dbReference type="ARBA" id="ARBA00023263"/>
    </source>
</evidence>
<evidence type="ECO:0000313" key="9">
    <source>
        <dbReference type="EMBL" id="AEG92319.1"/>
    </source>
</evidence>
<dbReference type="KEGG" id="rta:Rta_12340"/>
<evidence type="ECO:0000256" key="7">
    <source>
        <dbReference type="SAM" id="SignalP"/>
    </source>
</evidence>
<comment type="subcellular location">
    <subcellularLocation>
        <location evidence="1">Fimbrium</location>
    </subcellularLocation>
</comment>
<dbReference type="RefSeq" id="WP_013900552.1">
    <property type="nucleotide sequence ID" value="NC_015677.1"/>
</dbReference>
<dbReference type="HOGENOM" id="CLU_001890_3_0_4"/>
<evidence type="ECO:0000259" key="8">
    <source>
        <dbReference type="Pfam" id="PF05567"/>
    </source>
</evidence>
<dbReference type="eggNOG" id="COG3419">
    <property type="taxonomic scope" value="Bacteria"/>
</dbReference>
<dbReference type="SUPFAM" id="SSF50998">
    <property type="entry name" value="Quinoprotein alcohol dehydrogenase-like"/>
    <property type="match status" value="1"/>
</dbReference>
<keyword evidence="5" id="KW-0106">Calcium</keyword>
<evidence type="ECO:0000256" key="3">
    <source>
        <dbReference type="ARBA" id="ARBA00022558"/>
    </source>
</evidence>
<reference evidence="9 10" key="2">
    <citation type="journal article" date="2011" name="PLoS ONE">
        <title>The Cyst-Dividing Bacterium Ramlibacter tataouinensis TTB310 Genome Reveals a Well-Stocked Toolbox for Adaptation to a Desert Environment.</title>
        <authorList>
            <person name="De Luca G."/>
            <person name="Barakat M."/>
            <person name="Ortet P."/>
            <person name="Fochesato S."/>
            <person name="Jourlin-Castelli C."/>
            <person name="Ansaldi M."/>
            <person name="Py B."/>
            <person name="Fichant G."/>
            <person name="Coutinho P.M."/>
            <person name="Voulhoux R."/>
            <person name="Bastien O."/>
            <person name="Marechal E."/>
            <person name="Henrissat B."/>
            <person name="Quentin Y."/>
            <person name="Noirot P."/>
            <person name="Filloux A."/>
            <person name="Mejean V."/>
            <person name="Dubow M.S."/>
            <person name="Barras F."/>
            <person name="Barbe V."/>
            <person name="Weissenbach J."/>
            <person name="Mihalcescu I."/>
            <person name="Vermeglio A."/>
            <person name="Achouak W."/>
            <person name="Heulin T."/>
        </authorList>
    </citation>
    <scope>NUCLEOTIDE SEQUENCE [LARGE SCALE GENOMIC DNA]</scope>
    <source>
        <strain evidence="10">ATCC BAA-407 / DSM 14655 / LMG 21543 / TTB310</strain>
    </source>
</reference>
<evidence type="ECO:0000256" key="1">
    <source>
        <dbReference type="ARBA" id="ARBA00004561"/>
    </source>
</evidence>
<accession>F5Y1R8</accession>
<gene>
    <name evidence="9" type="ordered locus">Rta_12340</name>
</gene>
<evidence type="ECO:0000256" key="5">
    <source>
        <dbReference type="ARBA" id="ARBA00022837"/>
    </source>
</evidence>
<evidence type="ECO:0000256" key="4">
    <source>
        <dbReference type="ARBA" id="ARBA00022723"/>
    </source>
</evidence>
<dbReference type="STRING" id="365046.Rta_12340"/>
<dbReference type="AlphaFoldDB" id="F5Y1R8"/>
<evidence type="ECO:0000256" key="2">
    <source>
        <dbReference type="ARBA" id="ARBA00008387"/>
    </source>
</evidence>
<dbReference type="InterPro" id="IPR011047">
    <property type="entry name" value="Quinoprotein_ADH-like_sf"/>
</dbReference>
<evidence type="ECO:0000313" key="10">
    <source>
        <dbReference type="Proteomes" id="UP000008385"/>
    </source>
</evidence>
<sequence>MTHLFRRIAPGRGTVVLAALALAFGGALAQKIDDVPPAVQNNVAPNFMFMIDNSGSMNNIVPAAPYSPSATYFGNCSSPIPIPPSGANPPSIDIRVVDGEPRFVSNGTTYRHVTVDSRGRCFHNNVTYSARLLGNGGSSDDRMPTGYLDSEYSGHFLNWYFGNYGGPVTGWGNRKRLASGLVETRMEIARRAAKSTIDSLPVQATGARPVVRVGLSSYRRTSDGGALRVDMSDFNAALRSSLKTSIDALQAEASTPLASTLADIGRYLATGYNGDITTARTNSVNIDTLLRLNGTDNATRNACLAGAASCTGSSSPRPIQYWCQRSSIFAMTDGRPQSDRAFNSNTYIRDYDGDCSGVNDTNCVNKGAAGSWDRKIGRTYESAGSDYMDDVAKLLFDADWRPDLAKPAPTGSEPRAKNNISTYMIGFADPTVQNDPLLINTARQGGGKFIAATDSDTLVDAFRTVIADAIAKDAAAAAVAVTNAQITAGTVGYASSYKSGSWYGDLEAYSLDITTGLQNGTASWFAKDRLNAMAPASRKIASWNGTTGVPFTTASGTALRATTPGLTDALIDYTRGVRHGEDVSFRARTFLLGDIINAEPVVVNYPAGPVVYQAANDGMLHAFDGRVEASADTRGQELWAYVPRLIHGKLAGRASLAFEHEYLVDGTPATAAVTGVGDVRHLLVGGLGKGGAGFYALDVTSGTAATEADAVAKVLWEFRPANMGYSFGIPLIVNTSAGWRVVVTSGLRNDTGSEGLGGDGRGRVWVLNPANGNVEKEFITPAGFGSAAAGLGLAHLAKPANLAASAVVRHVYGGDLQGNVWRFDLNAPTLSAPVRVAAAVDRAGLPQPITAPPVVSPVLGSATRMFIYFGTGQYFSIDDVPGTGAPNANASQQQTIYGIVDDTSVASPALPDIRGSNGASCPSNGGNGELVCQFATQSTPGGPINVSHNAVDLSSRRGFYLDIPIAGGRVNTQPALTAGGTLVIVVNQPSNADCNPGGSSYLFQLSAATGGAVIKTPGGSDYYDSVFFIANALSSRPVIVITANGPRALLRLSDKTTQSREIDETANSNPAFRRIYMRPLN</sequence>
<proteinExistence type="inferred from homology"/>
<organism evidence="9 10">
    <name type="scientific">Ramlibacter tataouinensis (strain ATCC BAA-407 / DSM 14655 / LMG 21543 / TTB310)</name>
    <dbReference type="NCBI Taxonomy" id="365046"/>
    <lineage>
        <taxon>Bacteria</taxon>
        <taxon>Pseudomonadati</taxon>
        <taxon>Pseudomonadota</taxon>
        <taxon>Betaproteobacteria</taxon>
        <taxon>Burkholderiales</taxon>
        <taxon>Comamonadaceae</taxon>
        <taxon>Ramlibacter</taxon>
    </lineage>
</organism>
<keyword evidence="6" id="KW-0281">Fimbrium</keyword>
<feature type="chain" id="PRO_5003335501" description="PilY1 beta-propeller domain-containing protein" evidence="7">
    <location>
        <begin position="30"/>
        <end position="1081"/>
    </location>
</feature>
<feature type="domain" description="PilY1 beta-propeller" evidence="8">
    <location>
        <begin position="608"/>
        <end position="904"/>
    </location>
</feature>
<protein>
    <recommendedName>
        <fullName evidence="8">PilY1 beta-propeller domain-containing protein</fullName>
    </recommendedName>
</protein>
<dbReference type="InterPro" id="IPR036465">
    <property type="entry name" value="vWFA_dom_sf"/>
</dbReference>
<dbReference type="Proteomes" id="UP000008385">
    <property type="component" value="Chromosome"/>
</dbReference>
<feature type="signal peptide" evidence="7">
    <location>
        <begin position="1"/>
        <end position="29"/>
    </location>
</feature>
<name>F5Y1R8_RAMTT</name>
<keyword evidence="10" id="KW-1185">Reference proteome</keyword>
<dbReference type="Gene3D" id="3.40.50.410">
    <property type="entry name" value="von Willebrand factor, type A domain"/>
    <property type="match status" value="1"/>
</dbReference>
<dbReference type="OrthoDB" id="7156875at2"/>
<dbReference type="Pfam" id="PF05567">
    <property type="entry name" value="T4P_PilY1"/>
    <property type="match status" value="1"/>
</dbReference>
<dbReference type="PATRIC" id="fig|365046.3.peg.1259"/>